<organism evidence="1 2">
    <name type="scientific">Albugo candida</name>
    <dbReference type="NCBI Taxonomy" id="65357"/>
    <lineage>
        <taxon>Eukaryota</taxon>
        <taxon>Sar</taxon>
        <taxon>Stramenopiles</taxon>
        <taxon>Oomycota</taxon>
        <taxon>Peronosporomycetes</taxon>
        <taxon>Albuginales</taxon>
        <taxon>Albuginaceae</taxon>
        <taxon>Albugo</taxon>
    </lineage>
</organism>
<keyword evidence="2" id="KW-1185">Reference proteome</keyword>
<evidence type="ECO:0000313" key="2">
    <source>
        <dbReference type="Proteomes" id="UP000053237"/>
    </source>
</evidence>
<protein>
    <submittedName>
        <fullName evidence="1">Uncharacterized protein</fullName>
    </submittedName>
</protein>
<dbReference type="Proteomes" id="UP000053237">
    <property type="component" value="Unassembled WGS sequence"/>
</dbReference>
<name>A0A024GTY6_9STRA</name>
<dbReference type="EMBL" id="CAIX01000382">
    <property type="protein sequence ID" value="CCI50033.1"/>
    <property type="molecule type" value="Genomic_DNA"/>
</dbReference>
<gene>
    <name evidence="1" type="ORF">BN9_115390</name>
</gene>
<dbReference type="InParanoid" id="A0A024GTY6"/>
<reference evidence="1 2" key="1">
    <citation type="submission" date="2012-05" db="EMBL/GenBank/DDBJ databases">
        <title>Recombination and specialization in a pathogen metapopulation.</title>
        <authorList>
            <person name="Gardiner A."/>
            <person name="Kemen E."/>
            <person name="Schultz-Larsen T."/>
            <person name="MacLean D."/>
            <person name="Van Oosterhout C."/>
            <person name="Jones J.D.G."/>
        </authorList>
    </citation>
    <scope>NUCLEOTIDE SEQUENCE [LARGE SCALE GENOMIC DNA]</scope>
    <source>
        <strain evidence="1 2">Ac Nc2</strain>
    </source>
</reference>
<accession>A0A024GTY6</accession>
<evidence type="ECO:0000313" key="1">
    <source>
        <dbReference type="EMBL" id="CCI50033.1"/>
    </source>
</evidence>
<comment type="caution">
    <text evidence="1">The sequence shown here is derived from an EMBL/GenBank/DDBJ whole genome shotgun (WGS) entry which is preliminary data.</text>
</comment>
<proteinExistence type="predicted"/>
<dbReference type="AlphaFoldDB" id="A0A024GTY6"/>
<sequence>MTIQSCQLFLKASIDQARSAGLARVHPCNLSLVSEQADQTLMEWSKEEGVWHFSHDNALSFSCLRLKVCLWLTTLQLHDVCKFVQVQNIDKVKRSVKMPAMTGLYLALQIGMTYDMTLLHNTFFIYCTKSIRRGMKTL</sequence>